<evidence type="ECO:0000313" key="3">
    <source>
        <dbReference type="Proteomes" id="UP000078046"/>
    </source>
</evidence>
<reference evidence="2 3" key="1">
    <citation type="submission" date="2016-04" db="EMBL/GenBank/DDBJ databases">
        <title>The genome of Intoshia linei affirms orthonectids as highly simplified spiralians.</title>
        <authorList>
            <person name="Mikhailov K.V."/>
            <person name="Slusarev G.S."/>
            <person name="Nikitin M.A."/>
            <person name="Logacheva M.D."/>
            <person name="Penin A."/>
            <person name="Aleoshin V."/>
            <person name="Panchin Y.V."/>
        </authorList>
    </citation>
    <scope>NUCLEOTIDE SEQUENCE [LARGE SCALE GENOMIC DNA]</scope>
    <source>
        <strain evidence="2">Intl2013</strain>
        <tissue evidence="2">Whole animal</tissue>
    </source>
</reference>
<dbReference type="OrthoDB" id="10012356at2759"/>
<dbReference type="GO" id="GO:0003735">
    <property type="term" value="F:structural constituent of ribosome"/>
    <property type="evidence" value="ECO:0007669"/>
    <property type="project" value="InterPro"/>
</dbReference>
<dbReference type="InterPro" id="IPR023611">
    <property type="entry name" value="mS23_dom_met"/>
</dbReference>
<dbReference type="GO" id="GO:0005840">
    <property type="term" value="C:ribosome"/>
    <property type="evidence" value="ECO:0007669"/>
    <property type="project" value="InterPro"/>
</dbReference>
<dbReference type="Proteomes" id="UP000078046">
    <property type="component" value="Unassembled WGS sequence"/>
</dbReference>
<dbReference type="GO" id="GO:0005739">
    <property type="term" value="C:mitochondrion"/>
    <property type="evidence" value="ECO:0007669"/>
    <property type="project" value="InterPro"/>
</dbReference>
<dbReference type="EMBL" id="LWCA01000857">
    <property type="protein sequence ID" value="OAF66689.1"/>
    <property type="molecule type" value="Genomic_DNA"/>
</dbReference>
<dbReference type="PANTHER" id="PTHR15925:SF2">
    <property type="entry name" value="SMALL RIBOSOMAL SUBUNIT PROTEIN MS23"/>
    <property type="match status" value="1"/>
</dbReference>
<dbReference type="InterPro" id="IPR019520">
    <property type="entry name" value="Ribosomal_mS23_met"/>
</dbReference>
<dbReference type="GO" id="GO:0006412">
    <property type="term" value="P:translation"/>
    <property type="evidence" value="ECO:0007669"/>
    <property type="project" value="InterPro"/>
</dbReference>
<name>A0A177AXG2_9BILA</name>
<dbReference type="AlphaFoldDB" id="A0A177AXG2"/>
<dbReference type="PANTHER" id="PTHR15925">
    <property type="entry name" value="MITOCHONDRIAL RIBOSOMAL PROTEIN S23"/>
    <property type="match status" value="1"/>
</dbReference>
<dbReference type="Pfam" id="PF10484">
    <property type="entry name" value="MRP-S23"/>
    <property type="match status" value="1"/>
</dbReference>
<organism evidence="2 3">
    <name type="scientific">Intoshia linei</name>
    <dbReference type="NCBI Taxonomy" id="1819745"/>
    <lineage>
        <taxon>Eukaryota</taxon>
        <taxon>Metazoa</taxon>
        <taxon>Spiralia</taxon>
        <taxon>Lophotrochozoa</taxon>
        <taxon>Mesozoa</taxon>
        <taxon>Orthonectida</taxon>
        <taxon>Rhopaluridae</taxon>
        <taxon>Intoshia</taxon>
    </lineage>
</organism>
<comment type="caution">
    <text evidence="2">The sequence shown here is derived from an EMBL/GenBank/DDBJ whole genome shotgun (WGS) entry which is preliminary data.</text>
</comment>
<evidence type="ECO:0000313" key="2">
    <source>
        <dbReference type="EMBL" id="OAF66689.1"/>
    </source>
</evidence>
<accession>A0A177AXG2</accession>
<feature type="domain" description="Small ribosomal subunit protein mS23 conserved" evidence="1">
    <location>
        <begin position="3"/>
        <end position="96"/>
    </location>
</feature>
<protein>
    <recommendedName>
        <fullName evidence="1">Small ribosomal subunit protein mS23 conserved domain-containing protein</fullName>
    </recommendedName>
</protein>
<sequence length="114" mass="13600">MVGSRRHVFGTIYSRISGLLKFNVIKQNDIPIWYKIYEKYPPKYNIRKPISSKLYHEQDLVDDSIIDEIVFPEDNIRASIKSDKKSCINLFMDKPHDFDNYLQKYYDKNGSFLK</sequence>
<gene>
    <name evidence="2" type="ORF">A3Q56_05574</name>
</gene>
<keyword evidence="3" id="KW-1185">Reference proteome</keyword>
<proteinExistence type="predicted"/>
<evidence type="ECO:0000259" key="1">
    <source>
        <dbReference type="Pfam" id="PF10484"/>
    </source>
</evidence>